<evidence type="ECO:0000256" key="1">
    <source>
        <dbReference type="ARBA" id="ARBA00009865"/>
    </source>
</evidence>
<dbReference type="PANTHER" id="PTHR42812:SF12">
    <property type="entry name" value="BETA-XYLOSIDASE-RELATED"/>
    <property type="match status" value="1"/>
</dbReference>
<keyword evidence="3" id="KW-0326">Glycosidase</keyword>
<evidence type="ECO:0000256" key="4">
    <source>
        <dbReference type="SAM" id="SignalP"/>
    </source>
</evidence>
<dbReference type="SUPFAM" id="SSF75005">
    <property type="entry name" value="Arabinanase/levansucrase/invertase"/>
    <property type="match status" value="1"/>
</dbReference>
<reference evidence="5 6" key="1">
    <citation type="journal article" date="2015" name="G3 (Bethesda)">
        <title>Insights into Ongoing Evolution of the Hexachlorocyclohexane Catabolic Pathway from Comparative Genomics of Ten Sphingomonadaceae Strains.</title>
        <authorList>
            <person name="Pearce S.L."/>
            <person name="Oakeshott J.G."/>
            <person name="Pandey G."/>
        </authorList>
    </citation>
    <scope>NUCLEOTIDE SEQUENCE [LARGE SCALE GENOMIC DNA]</scope>
    <source>
        <strain evidence="5 6">LL01</strain>
    </source>
</reference>
<evidence type="ECO:0008006" key="7">
    <source>
        <dbReference type="Google" id="ProtNLM"/>
    </source>
</evidence>
<dbReference type="AlphaFoldDB" id="A0A0J7XN67"/>
<feature type="signal peptide" evidence="4">
    <location>
        <begin position="1"/>
        <end position="22"/>
    </location>
</feature>
<feature type="chain" id="PRO_5005291941" description="Glycosyl hydrolase family 43" evidence="4">
    <location>
        <begin position="23"/>
        <end position="231"/>
    </location>
</feature>
<dbReference type="GO" id="GO:0004553">
    <property type="term" value="F:hydrolase activity, hydrolyzing O-glycosyl compounds"/>
    <property type="evidence" value="ECO:0007669"/>
    <property type="project" value="InterPro"/>
</dbReference>
<dbReference type="GO" id="GO:0005975">
    <property type="term" value="P:carbohydrate metabolic process"/>
    <property type="evidence" value="ECO:0007669"/>
    <property type="project" value="InterPro"/>
</dbReference>
<keyword evidence="4" id="KW-0732">Signal</keyword>
<dbReference type="Pfam" id="PF04616">
    <property type="entry name" value="Glyco_hydro_43"/>
    <property type="match status" value="1"/>
</dbReference>
<dbReference type="STRING" id="1420583.V473_20530"/>
<accession>A0A0J7XN67</accession>
<organism evidence="5 6">
    <name type="scientific">Sphingobium cupriresistens LL01</name>
    <dbReference type="NCBI Taxonomy" id="1420583"/>
    <lineage>
        <taxon>Bacteria</taxon>
        <taxon>Pseudomonadati</taxon>
        <taxon>Pseudomonadota</taxon>
        <taxon>Alphaproteobacteria</taxon>
        <taxon>Sphingomonadales</taxon>
        <taxon>Sphingomonadaceae</taxon>
        <taxon>Sphingobium</taxon>
    </lineage>
</organism>
<name>A0A0J7XN67_9SPHN</name>
<evidence type="ECO:0000313" key="6">
    <source>
        <dbReference type="Proteomes" id="UP000052232"/>
    </source>
</evidence>
<proteinExistence type="inferred from homology"/>
<evidence type="ECO:0000313" key="5">
    <source>
        <dbReference type="EMBL" id="KMS53406.1"/>
    </source>
</evidence>
<keyword evidence="2" id="KW-0378">Hydrolase</keyword>
<dbReference type="EMBL" id="JACT01000005">
    <property type="protein sequence ID" value="KMS53406.1"/>
    <property type="molecule type" value="Genomic_DNA"/>
</dbReference>
<dbReference type="Proteomes" id="UP000052232">
    <property type="component" value="Unassembled WGS sequence"/>
</dbReference>
<gene>
    <name evidence="5" type="ORF">V473_20530</name>
</gene>
<dbReference type="PANTHER" id="PTHR42812">
    <property type="entry name" value="BETA-XYLOSIDASE"/>
    <property type="match status" value="1"/>
</dbReference>
<keyword evidence="6" id="KW-1185">Reference proteome</keyword>
<dbReference type="PATRIC" id="fig|1420583.3.peg.3915"/>
<protein>
    <recommendedName>
        <fullName evidence="7">Glycosyl hydrolase family 43</fullName>
    </recommendedName>
</protein>
<comment type="similarity">
    <text evidence="1">Belongs to the glycosyl hydrolase 43 family.</text>
</comment>
<dbReference type="InterPro" id="IPR006710">
    <property type="entry name" value="Glyco_hydro_43"/>
</dbReference>
<evidence type="ECO:0000256" key="2">
    <source>
        <dbReference type="ARBA" id="ARBA00022801"/>
    </source>
</evidence>
<dbReference type="Gene3D" id="2.115.10.20">
    <property type="entry name" value="Glycosyl hydrolase domain, family 43"/>
    <property type="match status" value="1"/>
</dbReference>
<dbReference type="InterPro" id="IPR051795">
    <property type="entry name" value="Glycosyl_Hydrlase_43"/>
</dbReference>
<sequence length="231" mass="25610">MFHRTLRLSALMPAILSISLFAAPAQTAPAQTAPAPFERFTYAGKWAEKIMVKPGEYRNPILTGYYPDPSVTRAGDDYYLVNSSFAHYPGLPIFRSRDLVNWTQIANAIDRPEQLDFKGRRISQAVFAPDIGYHDGLFYIVNTCVDCKGNFGITAKDPAGPWSDPIWLPFEGIDPSSPNPLYPAAATSPMSRNLTALSCRWNGSASVRRKSPSIISRAARWRWTAARALAI</sequence>
<evidence type="ECO:0000256" key="3">
    <source>
        <dbReference type="ARBA" id="ARBA00023295"/>
    </source>
</evidence>
<comment type="caution">
    <text evidence="5">The sequence shown here is derived from an EMBL/GenBank/DDBJ whole genome shotgun (WGS) entry which is preliminary data.</text>
</comment>
<dbReference type="InterPro" id="IPR023296">
    <property type="entry name" value="Glyco_hydro_beta-prop_sf"/>
</dbReference>